<feature type="compositionally biased region" description="Polar residues" evidence="3">
    <location>
        <begin position="379"/>
        <end position="394"/>
    </location>
</feature>
<dbReference type="Gene3D" id="2.60.40.790">
    <property type="match status" value="1"/>
</dbReference>
<feature type="region of interest" description="Disordered" evidence="3">
    <location>
        <begin position="379"/>
        <end position="398"/>
    </location>
</feature>
<gene>
    <name evidence="5" type="primary">g4306</name>
    <name evidence="5" type="ORF">VP750_LOCUS3675</name>
</gene>
<dbReference type="PANTHER" id="PTHR22904:SF523">
    <property type="entry name" value="STRESS-INDUCED-PHOSPHOPROTEIN 1"/>
    <property type="match status" value="1"/>
</dbReference>
<reference evidence="5 6" key="1">
    <citation type="submission" date="2024-06" db="EMBL/GenBank/DDBJ databases">
        <authorList>
            <person name="Kraege A."/>
            <person name="Thomma B."/>
        </authorList>
    </citation>
    <scope>NUCLEOTIDE SEQUENCE [LARGE SCALE GENOMIC DNA]</scope>
</reference>
<evidence type="ECO:0000313" key="5">
    <source>
        <dbReference type="EMBL" id="CAL5222016.1"/>
    </source>
</evidence>
<dbReference type="EMBL" id="CAXHTA020000006">
    <property type="protein sequence ID" value="CAL5222016.1"/>
    <property type="molecule type" value="Genomic_DNA"/>
</dbReference>
<feature type="domain" description="CS" evidence="4">
    <location>
        <begin position="455"/>
        <end position="559"/>
    </location>
</feature>
<sequence>MSTCKVLCNRSQAYAGALRFHEALQDACSAVAVSSGWAKAHWRKGVALRGLKHFPEAVQAFHQASILLKGDKECERALWGAIQRLTLEQLGQSILELLSKSISQAGVTVKEVEEATHAEKIEACYAILRVEHKGKPRPGLYFSKLGIVMQEAREDAQAAISLLLAAPQRRPVCCEVPHQEQLGLAYGALGDAYMAEHQHADKDCSHALRAYMQGLDADASSSALIDNRTEAETGLSSEQIEAVMTSLYGAGRCALTSGNHSIGSAAQPSFVVNVSLTFSQAQGASLSKAARDTLRRALAASAGRKASQVAIESVSRAKAGPGITVTLSVAMGADVLAAQNLVTALLERGQEIIGGSTLEELLGPLDTSCMGAAVQDSNIPGSGGQQTANVGSSSDQDKSIVPAARPKLEMELPYRMYRLTKADGSACERIDKHPFAMSRIYYDGKEKPEEVWAELADGSCRWRQTGSEIKVICLKVPEEVQPRDLDVSLQPFNIRVAHKHTKEVYLEGELERGIVPLESAWMHGRGSGEDGCLLMLQKMNLEVLQKHWMHSESWWPRLFRHHSDIAWDDYEKDYSDLPNEVLMPHKLGEVERNAVRQLENADKDTREVLQEKDDLRKRTRQERLYSMRFNSFKSQLERDRHAIAIQ</sequence>
<organism evidence="5 6">
    <name type="scientific">Coccomyxa viridis</name>
    <dbReference type="NCBI Taxonomy" id="1274662"/>
    <lineage>
        <taxon>Eukaryota</taxon>
        <taxon>Viridiplantae</taxon>
        <taxon>Chlorophyta</taxon>
        <taxon>core chlorophytes</taxon>
        <taxon>Trebouxiophyceae</taxon>
        <taxon>Trebouxiophyceae incertae sedis</taxon>
        <taxon>Coccomyxaceae</taxon>
        <taxon>Coccomyxa</taxon>
    </lineage>
</organism>
<keyword evidence="2" id="KW-0802">TPR repeat</keyword>
<dbReference type="InterPro" id="IPR007052">
    <property type="entry name" value="CS_dom"/>
</dbReference>
<dbReference type="InterPro" id="IPR008978">
    <property type="entry name" value="HSP20-like_chaperone"/>
</dbReference>
<dbReference type="Gene3D" id="1.25.40.10">
    <property type="entry name" value="Tetratricopeptide repeat domain"/>
    <property type="match status" value="1"/>
</dbReference>
<dbReference type="PANTHER" id="PTHR22904">
    <property type="entry name" value="TPR REPEAT CONTAINING PROTEIN"/>
    <property type="match status" value="1"/>
</dbReference>
<keyword evidence="1" id="KW-0677">Repeat</keyword>
<dbReference type="SUPFAM" id="SSF48452">
    <property type="entry name" value="TPR-like"/>
    <property type="match status" value="1"/>
</dbReference>
<dbReference type="InterPro" id="IPR011990">
    <property type="entry name" value="TPR-like_helical_dom_sf"/>
</dbReference>
<proteinExistence type="predicted"/>
<keyword evidence="6" id="KW-1185">Reference proteome</keyword>
<evidence type="ECO:0000259" key="4">
    <source>
        <dbReference type="PROSITE" id="PS51203"/>
    </source>
</evidence>
<dbReference type="Pfam" id="PF04969">
    <property type="entry name" value="CS"/>
    <property type="match status" value="1"/>
</dbReference>
<evidence type="ECO:0000256" key="1">
    <source>
        <dbReference type="ARBA" id="ARBA00022737"/>
    </source>
</evidence>
<evidence type="ECO:0000256" key="2">
    <source>
        <dbReference type="ARBA" id="ARBA00022803"/>
    </source>
</evidence>
<dbReference type="PROSITE" id="PS51203">
    <property type="entry name" value="CS"/>
    <property type="match status" value="1"/>
</dbReference>
<dbReference type="Proteomes" id="UP001497392">
    <property type="component" value="Unassembled WGS sequence"/>
</dbReference>
<evidence type="ECO:0000313" key="6">
    <source>
        <dbReference type="Proteomes" id="UP001497392"/>
    </source>
</evidence>
<protein>
    <submittedName>
        <fullName evidence="5">G4306 protein</fullName>
    </submittedName>
</protein>
<comment type="caution">
    <text evidence="5">The sequence shown here is derived from an EMBL/GenBank/DDBJ whole genome shotgun (WGS) entry which is preliminary data.</text>
</comment>
<dbReference type="SUPFAM" id="SSF49764">
    <property type="entry name" value="HSP20-like chaperones"/>
    <property type="match status" value="1"/>
</dbReference>
<dbReference type="CDD" id="cd06467">
    <property type="entry name" value="p23_NUDC_like"/>
    <property type="match status" value="1"/>
</dbReference>
<name>A0ABP1FQ25_9CHLO</name>
<accession>A0ABP1FQ25</accession>
<evidence type="ECO:0000256" key="3">
    <source>
        <dbReference type="SAM" id="MobiDB-lite"/>
    </source>
</evidence>